<evidence type="ECO:0000313" key="2">
    <source>
        <dbReference type="Proteomes" id="UP000281553"/>
    </source>
</evidence>
<organism evidence="1 2">
    <name type="scientific">Dibothriocephalus latus</name>
    <name type="common">Fish tapeworm</name>
    <name type="synonym">Diphyllobothrium latum</name>
    <dbReference type="NCBI Taxonomy" id="60516"/>
    <lineage>
        <taxon>Eukaryota</taxon>
        <taxon>Metazoa</taxon>
        <taxon>Spiralia</taxon>
        <taxon>Lophotrochozoa</taxon>
        <taxon>Platyhelminthes</taxon>
        <taxon>Cestoda</taxon>
        <taxon>Eucestoda</taxon>
        <taxon>Diphyllobothriidea</taxon>
        <taxon>Diphyllobothriidae</taxon>
        <taxon>Dibothriocephalus</taxon>
    </lineage>
</organism>
<dbReference type="AlphaFoldDB" id="A0A3P7NZ28"/>
<reference evidence="1 2" key="1">
    <citation type="submission" date="2018-11" db="EMBL/GenBank/DDBJ databases">
        <authorList>
            <consortium name="Pathogen Informatics"/>
        </authorList>
    </citation>
    <scope>NUCLEOTIDE SEQUENCE [LARGE SCALE GENOMIC DNA]</scope>
</reference>
<protein>
    <submittedName>
        <fullName evidence="1">Uncharacterized protein</fullName>
    </submittedName>
</protein>
<dbReference type="EMBL" id="UYRU01057513">
    <property type="protein sequence ID" value="VDN13839.1"/>
    <property type="molecule type" value="Genomic_DNA"/>
</dbReference>
<evidence type="ECO:0000313" key="1">
    <source>
        <dbReference type="EMBL" id="VDN13839.1"/>
    </source>
</evidence>
<accession>A0A3P7NZ28</accession>
<proteinExistence type="predicted"/>
<keyword evidence="2" id="KW-1185">Reference proteome</keyword>
<gene>
    <name evidence="1" type="ORF">DILT_LOCUS9670</name>
</gene>
<sequence length="189" mass="20479">MSDDSRPKAGILVDYIGFTEKGTGKDGEKCNSNLQTNVQIKLNLPDGQKREYSTYTRTEVHPDSDLGGSLTPQINLKTELSLEEDSDSDATSIATPKSTLPTLLSSSLPTVLPMEHPVDRTFSALSSTEFAAHRYPCQLSSRGNSLPIFSDSDLSEACPIFRGKSVYLSDSNESLLSNALSAVQINTED</sequence>
<name>A0A3P7NZ28_DIBLA</name>
<dbReference type="Proteomes" id="UP000281553">
    <property type="component" value="Unassembled WGS sequence"/>
</dbReference>